<protein>
    <submittedName>
        <fullName evidence="2">DUF4421 family protein</fullName>
    </submittedName>
</protein>
<feature type="signal peptide" evidence="1">
    <location>
        <begin position="1"/>
        <end position="22"/>
    </location>
</feature>
<evidence type="ECO:0000313" key="3">
    <source>
        <dbReference type="Proteomes" id="UP000652681"/>
    </source>
</evidence>
<dbReference type="RefSeq" id="WP_216714680.1">
    <property type="nucleotide sequence ID" value="NZ_JACVEL010000012.1"/>
</dbReference>
<dbReference type="Pfam" id="PF14391">
    <property type="entry name" value="DUF4421"/>
    <property type="match status" value="1"/>
</dbReference>
<accession>A0A8J6PL43</accession>
<proteinExistence type="predicted"/>
<sequence>MRTFINIVILCFFCLSWGFSQKDSTVLPYTSYRFHPIVFTDIGFSTAPANIKYPFNDQISKIQFRHNNKMMLGIGFSYRWIAFRVGAALIGNSRPVSKFGKANYIDIGTQFSIKRVYAEIDIRNYTGYVLRNAFLWDSTYSLSQPNDKNQDINVYNISAKMWYLHNRHFRMDPFTGNRGVYNKQVMTWYLAGRLDAYGINNKSRSLIPGALYDSTSTKTASTALSAIEFGVIPGFGYVNRIKRIQFGIMVAAGPRIQAKSYKLDGNDTGKAGIVARYDFKAIIGYNVPRFFAMMHLEIDNKSIHFSNFKYNQTFFYFKVQTGYRFKEKLPKKLRTTQH</sequence>
<keyword evidence="1" id="KW-0732">Signal</keyword>
<keyword evidence="3" id="KW-1185">Reference proteome</keyword>
<gene>
    <name evidence="2" type="ORF">H9Y05_14330</name>
</gene>
<dbReference type="Proteomes" id="UP000652681">
    <property type="component" value="Unassembled WGS sequence"/>
</dbReference>
<name>A0A8J6PL43_9FLAO</name>
<evidence type="ECO:0000313" key="2">
    <source>
        <dbReference type="EMBL" id="MBC9813649.1"/>
    </source>
</evidence>
<dbReference type="InterPro" id="IPR025535">
    <property type="entry name" value="DUF4421"/>
</dbReference>
<evidence type="ECO:0000256" key="1">
    <source>
        <dbReference type="SAM" id="SignalP"/>
    </source>
</evidence>
<reference evidence="2" key="1">
    <citation type="submission" date="2020-09" db="EMBL/GenBank/DDBJ databases">
        <title>Taishania pollutisoli gen. nov., sp. nov., Isolated from Tetrabromobisphenol A-Contaminated Soil.</title>
        <authorList>
            <person name="Chen Q."/>
        </authorList>
    </citation>
    <scope>NUCLEOTIDE SEQUENCE</scope>
    <source>
        <strain evidence="2">CZZ-1</strain>
    </source>
</reference>
<dbReference type="AlphaFoldDB" id="A0A8J6PL43"/>
<feature type="chain" id="PRO_5035239596" evidence="1">
    <location>
        <begin position="23"/>
        <end position="338"/>
    </location>
</feature>
<comment type="caution">
    <text evidence="2">The sequence shown here is derived from an EMBL/GenBank/DDBJ whole genome shotgun (WGS) entry which is preliminary data.</text>
</comment>
<organism evidence="2 3">
    <name type="scientific">Taishania pollutisoli</name>
    <dbReference type="NCBI Taxonomy" id="2766479"/>
    <lineage>
        <taxon>Bacteria</taxon>
        <taxon>Pseudomonadati</taxon>
        <taxon>Bacteroidota</taxon>
        <taxon>Flavobacteriia</taxon>
        <taxon>Flavobacteriales</taxon>
        <taxon>Crocinitomicaceae</taxon>
        <taxon>Taishania</taxon>
    </lineage>
</organism>
<dbReference type="EMBL" id="JACVEL010000012">
    <property type="protein sequence ID" value="MBC9813649.1"/>
    <property type="molecule type" value="Genomic_DNA"/>
</dbReference>